<dbReference type="AlphaFoldDB" id="A0A8J2RQC5"/>
<gene>
    <name evidence="2" type="ORF">DGAL_LOCUS9103</name>
</gene>
<protein>
    <submittedName>
        <fullName evidence="2">Uncharacterized protein</fullName>
    </submittedName>
</protein>
<dbReference type="OrthoDB" id="6371280at2759"/>
<feature type="region of interest" description="Disordered" evidence="1">
    <location>
        <begin position="137"/>
        <end position="161"/>
    </location>
</feature>
<proteinExistence type="predicted"/>
<accession>A0A8J2RQC5</accession>
<keyword evidence="3" id="KW-1185">Reference proteome</keyword>
<evidence type="ECO:0000313" key="3">
    <source>
        <dbReference type="Proteomes" id="UP000789390"/>
    </source>
</evidence>
<organism evidence="2 3">
    <name type="scientific">Daphnia galeata</name>
    <dbReference type="NCBI Taxonomy" id="27404"/>
    <lineage>
        <taxon>Eukaryota</taxon>
        <taxon>Metazoa</taxon>
        <taxon>Ecdysozoa</taxon>
        <taxon>Arthropoda</taxon>
        <taxon>Crustacea</taxon>
        <taxon>Branchiopoda</taxon>
        <taxon>Diplostraca</taxon>
        <taxon>Cladocera</taxon>
        <taxon>Anomopoda</taxon>
        <taxon>Daphniidae</taxon>
        <taxon>Daphnia</taxon>
    </lineage>
</organism>
<evidence type="ECO:0000313" key="2">
    <source>
        <dbReference type="EMBL" id="CAH0105958.1"/>
    </source>
</evidence>
<dbReference type="EMBL" id="CAKKLH010000207">
    <property type="protein sequence ID" value="CAH0105958.1"/>
    <property type="molecule type" value="Genomic_DNA"/>
</dbReference>
<dbReference type="Proteomes" id="UP000789390">
    <property type="component" value="Unassembled WGS sequence"/>
</dbReference>
<evidence type="ECO:0000256" key="1">
    <source>
        <dbReference type="SAM" id="MobiDB-lite"/>
    </source>
</evidence>
<name>A0A8J2RQC5_9CRUS</name>
<sequence length="161" mass="17945">MSRCDELSIPTEIKAEITDISSQDEANDSSLASLDNKAFWNLGNLFNPTTTTTTTTRRPYPLNYNYVNNAYNPTPNIPYVTVAAPVPTITKEISETVKFVVTIPPAKNNKLAENKFKTPFRPSHPIELELKHVKPTTTTPRLPAVNSGYGFMKEGDDQPME</sequence>
<comment type="caution">
    <text evidence="2">The sequence shown here is derived from an EMBL/GenBank/DDBJ whole genome shotgun (WGS) entry which is preliminary data.</text>
</comment>
<reference evidence="2" key="1">
    <citation type="submission" date="2021-11" db="EMBL/GenBank/DDBJ databases">
        <authorList>
            <person name="Schell T."/>
        </authorList>
    </citation>
    <scope>NUCLEOTIDE SEQUENCE</scope>
    <source>
        <strain evidence="2">M5</strain>
    </source>
</reference>